<dbReference type="STRING" id="158190.SpiGrapes_2637"/>
<dbReference type="NCBIfam" id="TIGR00654">
    <property type="entry name" value="PhzF_family"/>
    <property type="match status" value="1"/>
</dbReference>
<dbReference type="OrthoDB" id="9788221at2"/>
<dbReference type="Gene3D" id="3.10.310.10">
    <property type="entry name" value="Diaminopimelate Epimerase, Chain A, domain 1"/>
    <property type="match status" value="2"/>
</dbReference>
<dbReference type="PIRSF" id="PIRSF016184">
    <property type="entry name" value="PhzC_PhzF"/>
    <property type="match status" value="1"/>
</dbReference>
<dbReference type="Pfam" id="PF02567">
    <property type="entry name" value="PhzC-PhzF"/>
    <property type="match status" value="1"/>
</dbReference>
<feature type="active site" evidence="2">
    <location>
        <position position="44"/>
    </location>
</feature>
<name>G8QV82_SPHPG</name>
<comment type="similarity">
    <text evidence="1">Belongs to the PhzF family.</text>
</comment>
<dbReference type="SUPFAM" id="SSF54506">
    <property type="entry name" value="Diaminopimelate epimerase-like"/>
    <property type="match status" value="1"/>
</dbReference>
<dbReference type="RefSeq" id="WP_014271237.1">
    <property type="nucleotide sequence ID" value="NC_016633.1"/>
</dbReference>
<evidence type="ECO:0000313" key="4">
    <source>
        <dbReference type="Proteomes" id="UP000005632"/>
    </source>
</evidence>
<gene>
    <name evidence="3" type="ordered locus">SpiGrapes_2637</name>
</gene>
<dbReference type="InterPro" id="IPR003719">
    <property type="entry name" value="Phenazine_PhzF-like"/>
</dbReference>
<dbReference type="AlphaFoldDB" id="G8QV82"/>
<dbReference type="GO" id="GO:0016853">
    <property type="term" value="F:isomerase activity"/>
    <property type="evidence" value="ECO:0007669"/>
    <property type="project" value="TreeGrafter"/>
</dbReference>
<dbReference type="eggNOG" id="COG0384">
    <property type="taxonomic scope" value="Bacteria"/>
</dbReference>
<evidence type="ECO:0000313" key="3">
    <source>
        <dbReference type="EMBL" id="AEV30397.1"/>
    </source>
</evidence>
<dbReference type="EMBL" id="CP003155">
    <property type="protein sequence ID" value="AEV30397.1"/>
    <property type="molecule type" value="Genomic_DNA"/>
</dbReference>
<dbReference type="KEGG" id="sgp:SpiGrapes_2637"/>
<dbReference type="GO" id="GO:0005737">
    <property type="term" value="C:cytoplasm"/>
    <property type="evidence" value="ECO:0007669"/>
    <property type="project" value="TreeGrafter"/>
</dbReference>
<protein>
    <submittedName>
        <fullName evidence="3">Phenazine biosynthesis protein PhzF family</fullName>
    </submittedName>
</protein>
<accession>G8QV82</accession>
<dbReference type="PANTHER" id="PTHR13774">
    <property type="entry name" value="PHENAZINE BIOSYNTHESIS PROTEIN"/>
    <property type="match status" value="1"/>
</dbReference>
<evidence type="ECO:0000256" key="2">
    <source>
        <dbReference type="PIRSR" id="PIRSR016184-1"/>
    </source>
</evidence>
<dbReference type="Proteomes" id="UP000005632">
    <property type="component" value="Chromosome"/>
</dbReference>
<dbReference type="PANTHER" id="PTHR13774:SF32">
    <property type="entry name" value="ANTISENSE-ENHANCING SEQUENCE 1"/>
    <property type="match status" value="1"/>
</dbReference>
<sequence length="285" mass="31478">MQFYQVDVFSQTVLGGNGLTVVLAEGFLDENLMLKIAQEFKQFETVFVFPQENNIFPLRIFTVQEELPFAGHPILGTAGLLHRVLYPGKREINLSIKLGNRIICVTSREEGSFHSVVMNQGKPQFLGLVDRNRYASICASISCSEKDLYPGYPLEVVSTGLPYLLVPIRGVLPNLHIANPDFESLLSGFGAKFAYVFDPESMECRSWDNSGIFEDSATGSAAGPLVAYLVSHGYKERGKPIMIKQGRFVYRPSILTGWMESGKPGNIFIKGEVALFASGTLVVPQ</sequence>
<reference evidence="3 4" key="1">
    <citation type="submission" date="2011-11" db="EMBL/GenBank/DDBJ databases">
        <title>Complete sequence of Spirochaeta sp. grapes.</title>
        <authorList>
            <consortium name="US DOE Joint Genome Institute"/>
            <person name="Lucas S."/>
            <person name="Han J."/>
            <person name="Lapidus A."/>
            <person name="Cheng J.-F."/>
            <person name="Goodwin L."/>
            <person name="Pitluck S."/>
            <person name="Peters L."/>
            <person name="Ovchinnikova G."/>
            <person name="Munk A.C."/>
            <person name="Detter J.C."/>
            <person name="Han C."/>
            <person name="Tapia R."/>
            <person name="Land M."/>
            <person name="Hauser L."/>
            <person name="Kyrpides N."/>
            <person name="Ivanova N."/>
            <person name="Pagani I."/>
            <person name="Ritalahtilisa K."/>
            <person name="Loeffler F."/>
            <person name="Woyke T."/>
        </authorList>
    </citation>
    <scope>NUCLEOTIDE SEQUENCE [LARGE SCALE GENOMIC DNA]</scope>
    <source>
        <strain evidence="4">ATCC BAA-1885 / DSM 22778 / Grapes</strain>
    </source>
</reference>
<keyword evidence="4" id="KW-1185">Reference proteome</keyword>
<organism evidence="3 4">
    <name type="scientific">Sphaerochaeta pleomorpha (strain ATCC BAA-1885 / DSM 22778 / Grapes)</name>
    <dbReference type="NCBI Taxonomy" id="158190"/>
    <lineage>
        <taxon>Bacteria</taxon>
        <taxon>Pseudomonadati</taxon>
        <taxon>Spirochaetota</taxon>
        <taxon>Spirochaetia</taxon>
        <taxon>Spirochaetales</taxon>
        <taxon>Sphaerochaetaceae</taxon>
        <taxon>Sphaerochaeta</taxon>
    </lineage>
</organism>
<dbReference type="HOGENOM" id="CLU_048756_0_1_12"/>
<proteinExistence type="inferred from homology"/>
<evidence type="ECO:0000256" key="1">
    <source>
        <dbReference type="ARBA" id="ARBA00008270"/>
    </source>
</evidence>